<evidence type="ECO:0000313" key="1">
    <source>
        <dbReference type="EMBL" id="GBR43943.1"/>
    </source>
</evidence>
<evidence type="ECO:0000313" key="2">
    <source>
        <dbReference type="Proteomes" id="UP001062443"/>
    </source>
</evidence>
<reference evidence="1" key="1">
    <citation type="submission" date="2013-04" db="EMBL/GenBank/DDBJ databases">
        <title>The genome sequencing project of 58 acetic acid bacteria.</title>
        <authorList>
            <person name="Okamoto-Kainuma A."/>
            <person name="Ishikawa M."/>
            <person name="Umino S."/>
            <person name="Koizumi Y."/>
            <person name="Shiwa Y."/>
            <person name="Yoshikawa H."/>
            <person name="Matsutani M."/>
            <person name="Matsushita K."/>
        </authorList>
    </citation>
    <scope>NUCLEOTIDE SEQUENCE</scope>
    <source>
        <strain evidence="1">NBRC 106556</strain>
    </source>
</reference>
<comment type="caution">
    <text evidence="1">The sequence shown here is derived from an EMBL/GenBank/DDBJ whole genome shotgun (WGS) entry which is preliminary data.</text>
</comment>
<gene>
    <name evidence="1" type="ORF">AA106556_0261</name>
</gene>
<dbReference type="RefSeq" id="WP_068173336.1">
    <property type="nucleotide sequence ID" value="NZ_BAQB01000002.1"/>
</dbReference>
<dbReference type="PANTHER" id="PTHR18964:SF174">
    <property type="entry name" value="D-ALLOSE KINASE-RELATED"/>
    <property type="match status" value="1"/>
</dbReference>
<dbReference type="Pfam" id="PF00480">
    <property type="entry name" value="ROK"/>
    <property type="match status" value="1"/>
</dbReference>
<proteinExistence type="predicted"/>
<dbReference type="PROSITE" id="PS01125">
    <property type="entry name" value="ROK"/>
    <property type="match status" value="1"/>
</dbReference>
<sequence>MQPRVLCADIGGSFIDFAVLDNTNSVINRNKIPTPTHNADSFLQALIELTALYPKLPLHIAMAGTQEPKTGRLLAANIPCMDGTLFSALLGRHLQRPIRVANDADCFAMGEAHFGAARGHDNVFGIILGTGVGGGLIWKGQVILGGGGVSGEWGHGPIIPHFPDTPKATPCFQCGCGQWGCLDTFGSARGLERLHAWHGFPPRDSRAIVQAWENGDSNAADTINTYIDYTSAALALVVNTTGSTIVPVGGGLSNAQRLIHELDLSVQRRILRQQNTPLIIPGILGQDAALLGASALS</sequence>
<accession>A0ABQ0QGF6</accession>
<dbReference type="Proteomes" id="UP001062443">
    <property type="component" value="Unassembled WGS sequence"/>
</dbReference>
<protein>
    <submittedName>
        <fullName evidence="1">ROK family protein</fullName>
    </submittedName>
</protein>
<dbReference type="InterPro" id="IPR049874">
    <property type="entry name" value="ROK_cs"/>
</dbReference>
<dbReference type="PANTHER" id="PTHR18964">
    <property type="entry name" value="ROK (REPRESSOR, ORF, KINASE) FAMILY"/>
    <property type="match status" value="1"/>
</dbReference>
<dbReference type="Gene3D" id="3.30.420.40">
    <property type="match status" value="2"/>
</dbReference>
<keyword evidence="2" id="KW-1185">Reference proteome</keyword>
<dbReference type="InterPro" id="IPR000600">
    <property type="entry name" value="ROK"/>
</dbReference>
<dbReference type="SUPFAM" id="SSF53067">
    <property type="entry name" value="Actin-like ATPase domain"/>
    <property type="match status" value="1"/>
</dbReference>
<name>A0ABQ0QGF6_9PROT</name>
<dbReference type="EMBL" id="BAQB01000002">
    <property type="protein sequence ID" value="GBR43943.1"/>
    <property type="molecule type" value="Genomic_DNA"/>
</dbReference>
<dbReference type="InterPro" id="IPR043129">
    <property type="entry name" value="ATPase_NBD"/>
</dbReference>
<organism evidence="1 2">
    <name type="scientific">Neokomagataea tanensis NBRC 106556</name>
    <dbReference type="NCBI Taxonomy" id="1223519"/>
    <lineage>
        <taxon>Bacteria</taxon>
        <taxon>Pseudomonadati</taxon>
        <taxon>Pseudomonadota</taxon>
        <taxon>Alphaproteobacteria</taxon>
        <taxon>Acetobacterales</taxon>
        <taxon>Acetobacteraceae</taxon>
        <taxon>Neokomagataea</taxon>
    </lineage>
</organism>